<dbReference type="EMBL" id="KR029601">
    <property type="protein sequence ID" value="AKH48170.1"/>
    <property type="molecule type" value="Genomic_DNA"/>
</dbReference>
<organism evidence="2">
    <name type="scientific">uncultured marine virus</name>
    <dbReference type="NCBI Taxonomy" id="186617"/>
    <lineage>
        <taxon>Viruses</taxon>
        <taxon>environmental samples</taxon>
    </lineage>
</organism>
<evidence type="ECO:0000256" key="1">
    <source>
        <dbReference type="SAM" id="MobiDB-lite"/>
    </source>
</evidence>
<feature type="region of interest" description="Disordered" evidence="1">
    <location>
        <begin position="1"/>
        <end position="78"/>
    </location>
</feature>
<protein>
    <submittedName>
        <fullName evidence="2">Uncharacterized protein</fullName>
    </submittedName>
</protein>
<reference evidence="2" key="1">
    <citation type="journal article" date="2015" name="Front. Microbiol.">
        <title>Combining genomic sequencing methods to explore viral diversity and reveal potential virus-host interactions.</title>
        <authorList>
            <person name="Chow C.E."/>
            <person name="Winget D.M."/>
            <person name="White R.A.III."/>
            <person name="Hallam S.J."/>
            <person name="Suttle C.A."/>
        </authorList>
    </citation>
    <scope>NUCLEOTIDE SEQUENCE</scope>
    <source>
        <strain evidence="2">Oxic1_6</strain>
    </source>
</reference>
<reference evidence="2" key="2">
    <citation type="submission" date="2015-03" db="EMBL/GenBank/DDBJ databases">
        <authorList>
            <person name="Chow C.-E.T."/>
            <person name="Winget D.M."/>
            <person name="White R.A.III."/>
            <person name="Hallam S.J."/>
            <person name="Suttle C.A."/>
        </authorList>
    </citation>
    <scope>NUCLEOTIDE SEQUENCE</scope>
    <source>
        <strain evidence="2">Oxic1_6</strain>
    </source>
</reference>
<sequence length="94" mass="10162">MAVPTLAHSPRFALPSATPGPGTRRARQPARLGHCRPLPRSSGERCHQAAPVVGMGSARPRRRARHPALGAWTAGPCGQDARRCARLRRWRAGD</sequence>
<name>A0A0F7L8C0_9VIRU</name>
<evidence type="ECO:0000313" key="2">
    <source>
        <dbReference type="EMBL" id="AKH48170.1"/>
    </source>
</evidence>
<proteinExistence type="predicted"/>
<accession>A0A0F7L8C0</accession>